<dbReference type="Proteomes" id="UP001060085">
    <property type="component" value="Linkage Group LG08"/>
</dbReference>
<gene>
    <name evidence="1" type="ORF">M9H77_37003</name>
</gene>
<protein>
    <submittedName>
        <fullName evidence="1">Uncharacterized protein</fullName>
    </submittedName>
</protein>
<organism evidence="1 2">
    <name type="scientific">Catharanthus roseus</name>
    <name type="common">Madagascar periwinkle</name>
    <name type="synonym">Vinca rosea</name>
    <dbReference type="NCBI Taxonomy" id="4058"/>
    <lineage>
        <taxon>Eukaryota</taxon>
        <taxon>Viridiplantae</taxon>
        <taxon>Streptophyta</taxon>
        <taxon>Embryophyta</taxon>
        <taxon>Tracheophyta</taxon>
        <taxon>Spermatophyta</taxon>
        <taxon>Magnoliopsida</taxon>
        <taxon>eudicotyledons</taxon>
        <taxon>Gunneridae</taxon>
        <taxon>Pentapetalae</taxon>
        <taxon>asterids</taxon>
        <taxon>lamiids</taxon>
        <taxon>Gentianales</taxon>
        <taxon>Apocynaceae</taxon>
        <taxon>Rauvolfioideae</taxon>
        <taxon>Vinceae</taxon>
        <taxon>Catharanthinae</taxon>
        <taxon>Catharanthus</taxon>
    </lineage>
</organism>
<evidence type="ECO:0000313" key="2">
    <source>
        <dbReference type="Proteomes" id="UP001060085"/>
    </source>
</evidence>
<proteinExistence type="predicted"/>
<comment type="caution">
    <text evidence="1">The sequence shown here is derived from an EMBL/GenBank/DDBJ whole genome shotgun (WGS) entry which is preliminary data.</text>
</comment>
<dbReference type="EMBL" id="CM044708">
    <property type="protein sequence ID" value="KAI5650998.1"/>
    <property type="molecule type" value="Genomic_DNA"/>
</dbReference>
<sequence length="333" mass="36078">MALDTEAAAATTGQLAALADTDINWDRLDKTRFHIIGAILFTAQSALIHPTAVVKTRMQVAGSGLSHMNGFSVFKHILRADGLPGIFRGFGTSAIGALPGRVLALTSLEVSKDMMLKYTEGLNMAEATRVGVANGVAGMFSNLASCIYFVPLDVICQRLMVQGLPGTMYCNGPFDVVRKVLRTEGIRGLYRGFGLTALTQSPASALWWGAYGAAQHVMWRSLGFGDDMEKRPSHIEMVTVQASAGMVAGACSSIITTPIDTVKTRLQVIDDYGVGRPSVMKTAKTLFKEDGWRGFYRGFGPRFLNMSFYGTTMIVTYELISTFSPLPFIMLDV</sequence>
<evidence type="ECO:0000313" key="1">
    <source>
        <dbReference type="EMBL" id="KAI5650998.1"/>
    </source>
</evidence>
<accession>A0ACB9ZU83</accession>
<keyword evidence="2" id="KW-1185">Reference proteome</keyword>
<reference evidence="2" key="1">
    <citation type="journal article" date="2023" name="Nat. Plants">
        <title>Single-cell RNA sequencing provides a high-resolution roadmap for understanding the multicellular compartmentation of specialized metabolism.</title>
        <authorList>
            <person name="Sun S."/>
            <person name="Shen X."/>
            <person name="Li Y."/>
            <person name="Li Y."/>
            <person name="Wang S."/>
            <person name="Li R."/>
            <person name="Zhang H."/>
            <person name="Shen G."/>
            <person name="Guo B."/>
            <person name="Wei J."/>
            <person name="Xu J."/>
            <person name="St-Pierre B."/>
            <person name="Chen S."/>
            <person name="Sun C."/>
        </authorList>
    </citation>
    <scope>NUCLEOTIDE SEQUENCE [LARGE SCALE GENOMIC DNA]</scope>
</reference>
<name>A0ACB9ZU83_CATRO</name>